<evidence type="ECO:0000313" key="2">
    <source>
        <dbReference type="Proteomes" id="UP000024635"/>
    </source>
</evidence>
<keyword evidence="2" id="KW-1185">Reference proteome</keyword>
<dbReference type="EMBL" id="JARK01001383">
    <property type="protein sequence ID" value="EYC12541.1"/>
    <property type="molecule type" value="Genomic_DNA"/>
</dbReference>
<dbReference type="AlphaFoldDB" id="A0A016UCB3"/>
<dbReference type="Proteomes" id="UP000024635">
    <property type="component" value="Unassembled WGS sequence"/>
</dbReference>
<proteinExistence type="predicted"/>
<organism evidence="1 2">
    <name type="scientific">Ancylostoma ceylanicum</name>
    <dbReference type="NCBI Taxonomy" id="53326"/>
    <lineage>
        <taxon>Eukaryota</taxon>
        <taxon>Metazoa</taxon>
        <taxon>Ecdysozoa</taxon>
        <taxon>Nematoda</taxon>
        <taxon>Chromadorea</taxon>
        <taxon>Rhabditida</taxon>
        <taxon>Rhabditina</taxon>
        <taxon>Rhabditomorpha</taxon>
        <taxon>Strongyloidea</taxon>
        <taxon>Ancylostomatidae</taxon>
        <taxon>Ancylostomatinae</taxon>
        <taxon>Ancylostoma</taxon>
    </lineage>
</organism>
<sequence length="102" mass="11957">MKAVNKGMELKKADSMENRYQYCAVRIVPLQISIKNRRINESFFRKVTHTMHERANRKRRVAQPLCLSLQEPNGSSRSTHYASRRKHKRISQFLLGLEGQSN</sequence>
<name>A0A016UCB3_9BILA</name>
<evidence type="ECO:0000313" key="1">
    <source>
        <dbReference type="EMBL" id="EYC12541.1"/>
    </source>
</evidence>
<reference evidence="2" key="1">
    <citation type="journal article" date="2015" name="Nat. Genet.">
        <title>The genome and transcriptome of the zoonotic hookworm Ancylostoma ceylanicum identify infection-specific gene families.</title>
        <authorList>
            <person name="Schwarz E.M."/>
            <person name="Hu Y."/>
            <person name="Antoshechkin I."/>
            <person name="Miller M.M."/>
            <person name="Sternberg P.W."/>
            <person name="Aroian R.V."/>
        </authorList>
    </citation>
    <scope>NUCLEOTIDE SEQUENCE</scope>
    <source>
        <strain evidence="2">HY135</strain>
    </source>
</reference>
<protein>
    <submittedName>
        <fullName evidence="1">Uncharacterized protein</fullName>
    </submittedName>
</protein>
<accession>A0A016UCB3</accession>
<comment type="caution">
    <text evidence="1">The sequence shown here is derived from an EMBL/GenBank/DDBJ whole genome shotgun (WGS) entry which is preliminary data.</text>
</comment>
<gene>
    <name evidence="1" type="primary">Acey_s0047.g1538</name>
    <name evidence="1" type="ORF">Y032_0047g1538</name>
</gene>